<dbReference type="AlphaFoldDB" id="A0A0Q9YPS4"/>
<evidence type="ECO:0000313" key="2">
    <source>
        <dbReference type="EMBL" id="KRG19322.1"/>
    </source>
</evidence>
<sequence length="71" mass="7990">MSTEITPSWANKRLSGEERALVRQCNTASELNKDIRRTAECPDVIQVPSPKKVQQLNQGLSAKNKQKPSKR</sequence>
<name>A0A0Q9YPS4_9GAMM</name>
<reference evidence="3" key="3">
    <citation type="submission" date="2021-06" db="EMBL/GenBank/DDBJ databases">
        <title>Genomic Description and Analysis of Intracellular Bacteria, Candidatus Berkiella cookevillensis and Candidatus Berkiella aquae.</title>
        <authorList>
            <person name="Kidane D.T."/>
            <person name="Mehari Y.T."/>
            <person name="Rice F.C."/>
            <person name="Arivett B.A."/>
            <person name="Farone A.L."/>
            <person name="Berk S.G."/>
            <person name="Farone M.B."/>
        </authorList>
    </citation>
    <scope>NUCLEOTIDE SEQUENCE</scope>
    <source>
        <strain evidence="3">CC99</strain>
    </source>
</reference>
<dbReference type="Proteomes" id="UP000051494">
    <property type="component" value="Unassembled WGS sequence"/>
</dbReference>
<dbReference type="EMBL" id="LKHV02000001">
    <property type="protein sequence ID" value="MCS5708936.1"/>
    <property type="molecule type" value="Genomic_DNA"/>
</dbReference>
<keyword evidence="4" id="KW-1185">Reference proteome</keyword>
<proteinExistence type="predicted"/>
<comment type="caution">
    <text evidence="2">The sequence shown here is derived from an EMBL/GenBank/DDBJ whole genome shotgun (WGS) entry which is preliminary data.</text>
</comment>
<evidence type="ECO:0000256" key="1">
    <source>
        <dbReference type="SAM" id="MobiDB-lite"/>
    </source>
</evidence>
<gene>
    <name evidence="3" type="ORF">CC99x_008485</name>
    <name evidence="2" type="ORF">CC99x_00851</name>
</gene>
<dbReference type="RefSeq" id="WP_057623980.1">
    <property type="nucleotide sequence ID" value="NZ_LKHV02000001.1"/>
</dbReference>
<evidence type="ECO:0000313" key="3">
    <source>
        <dbReference type="EMBL" id="MCS5708936.1"/>
    </source>
</evidence>
<organism evidence="2">
    <name type="scientific">Candidatus Berkiella cookevillensis</name>
    <dbReference type="NCBI Taxonomy" id="437022"/>
    <lineage>
        <taxon>Bacteria</taxon>
        <taxon>Pseudomonadati</taxon>
        <taxon>Pseudomonadota</taxon>
        <taxon>Gammaproteobacteria</taxon>
        <taxon>Candidatus Berkiellales</taxon>
        <taxon>Candidatus Berkiellaceae</taxon>
        <taxon>Candidatus Berkiella</taxon>
    </lineage>
</organism>
<protein>
    <submittedName>
        <fullName evidence="2">Uncharacterized protein</fullName>
    </submittedName>
</protein>
<feature type="compositionally biased region" description="Polar residues" evidence="1">
    <location>
        <begin position="52"/>
        <end position="63"/>
    </location>
</feature>
<feature type="region of interest" description="Disordered" evidence="1">
    <location>
        <begin position="42"/>
        <end position="71"/>
    </location>
</feature>
<evidence type="ECO:0000313" key="4">
    <source>
        <dbReference type="Proteomes" id="UP000051494"/>
    </source>
</evidence>
<reference evidence="2" key="1">
    <citation type="submission" date="2015-09" db="EMBL/GenBank/DDBJ databases">
        <title>Draft Genome Sequences of Two Novel Amoeba-resistant Intranuclear Bacteria, Candidatus Berkiella cookevillensis and Candidatus Berkiella aquae.</title>
        <authorList>
            <person name="Mehari Y.T."/>
            <person name="Arivett B.A."/>
            <person name="Farone A.L."/>
            <person name="Gunderson J.H."/>
            <person name="Farone M.B."/>
        </authorList>
    </citation>
    <scope>NUCLEOTIDE SEQUENCE [LARGE SCALE GENOMIC DNA]</scope>
    <source>
        <strain evidence="2">CC99</strain>
    </source>
</reference>
<reference evidence="3" key="2">
    <citation type="journal article" date="2016" name="Genome Announc.">
        <title>Draft Genome Sequences of Two Novel Amoeba-Resistant Intranuclear Bacteria, 'Candidatus Berkiella cookevillensis' and 'Candidatus Berkiella aquae'.</title>
        <authorList>
            <person name="Mehari Y.T."/>
            <person name="Arivett B.A."/>
            <person name="Farone A.L."/>
            <person name="Gunderson J.H."/>
            <person name="Farone M.B."/>
        </authorList>
    </citation>
    <scope>NUCLEOTIDE SEQUENCE</scope>
    <source>
        <strain evidence="3">CC99</strain>
    </source>
</reference>
<dbReference type="EMBL" id="LKHV01000003">
    <property type="protein sequence ID" value="KRG19322.1"/>
    <property type="molecule type" value="Genomic_DNA"/>
</dbReference>
<accession>A0A0Q9YPS4</accession>